<feature type="region of interest" description="Disordered" evidence="1">
    <location>
        <begin position="1"/>
        <end position="26"/>
    </location>
</feature>
<gene>
    <name evidence="2" type="ORF">KYY02_22690</name>
</gene>
<accession>A0ABV4J396</accession>
<evidence type="ECO:0000313" key="2">
    <source>
        <dbReference type="EMBL" id="MEZ3181396.1"/>
    </source>
</evidence>
<reference evidence="2 3" key="1">
    <citation type="journal article" date="2021" name="Res Sq">
        <title>Streptomyces Pimoensis sp. nov., Isolated From the Taklimakan Desert in Xinjiang, China.</title>
        <authorList>
            <person name="Zhang P."/>
            <person name="Luo X."/>
            <person name="Luo X."/>
            <person name="Liu Z."/>
            <person name="Xia Z."/>
            <person name="Wan C."/>
            <person name="zhang L."/>
        </authorList>
    </citation>
    <scope>NUCLEOTIDE SEQUENCE [LARGE SCALE GENOMIC DNA]</scope>
    <source>
        <strain evidence="2 3">TRM75549</strain>
    </source>
</reference>
<organism evidence="2 3">
    <name type="scientific">Streptomyces pimonensis</name>
    <dbReference type="NCBI Taxonomy" id="2860288"/>
    <lineage>
        <taxon>Bacteria</taxon>
        <taxon>Bacillati</taxon>
        <taxon>Actinomycetota</taxon>
        <taxon>Actinomycetes</taxon>
        <taxon>Kitasatosporales</taxon>
        <taxon>Streptomycetaceae</taxon>
        <taxon>Streptomyces</taxon>
    </lineage>
</organism>
<proteinExistence type="predicted"/>
<dbReference type="Proteomes" id="UP001567537">
    <property type="component" value="Unassembled WGS sequence"/>
</dbReference>
<evidence type="ECO:0000256" key="1">
    <source>
        <dbReference type="SAM" id="MobiDB-lite"/>
    </source>
</evidence>
<evidence type="ECO:0000313" key="3">
    <source>
        <dbReference type="Proteomes" id="UP001567537"/>
    </source>
</evidence>
<sequence>MGTGAGPLPVGRALPGGALRKAHRDEATGKGAATAGLICGTAAAVIPPLPGILLVADAMGGTGTDS</sequence>
<comment type="caution">
    <text evidence="2">The sequence shown here is derived from an EMBL/GenBank/DDBJ whole genome shotgun (WGS) entry which is preliminary data.</text>
</comment>
<keyword evidence="3" id="KW-1185">Reference proteome</keyword>
<dbReference type="RefSeq" id="WP_371240885.1">
    <property type="nucleotide sequence ID" value="NZ_JAHWZY010000025.1"/>
</dbReference>
<protein>
    <submittedName>
        <fullName evidence="2">Uncharacterized protein</fullName>
    </submittedName>
</protein>
<dbReference type="EMBL" id="JAHWZY010000025">
    <property type="protein sequence ID" value="MEZ3181396.1"/>
    <property type="molecule type" value="Genomic_DNA"/>
</dbReference>
<name>A0ABV4J396_9ACTN</name>